<dbReference type="GeneID" id="9938829"/>
<dbReference type="AlphaFoldDB" id="A0A1S0U9L9"/>
<evidence type="ECO:0000256" key="1">
    <source>
        <dbReference type="SAM" id="MobiDB-lite"/>
    </source>
</evidence>
<protein>
    <submittedName>
        <fullName evidence="2">Uncharacterized protein</fullName>
    </submittedName>
</protein>
<dbReference type="InParanoid" id="A0A1S0U9L9"/>
<dbReference type="KEGG" id="loa:LOAG_01453"/>
<reference evidence="2" key="1">
    <citation type="submission" date="2012-04" db="EMBL/GenBank/DDBJ databases">
        <title>The Genome Sequence of Loa loa.</title>
        <authorList>
            <consortium name="The Broad Institute Genome Sequencing Platform"/>
            <consortium name="Broad Institute Genome Sequencing Center for Infectious Disease"/>
            <person name="Nutman T.B."/>
            <person name="Fink D.L."/>
            <person name="Russ C."/>
            <person name="Young S."/>
            <person name="Zeng Q."/>
            <person name="Gargeya S."/>
            <person name="Alvarado L."/>
            <person name="Berlin A."/>
            <person name="Chapman S.B."/>
            <person name="Chen Z."/>
            <person name="Freedman E."/>
            <person name="Gellesch M."/>
            <person name="Goldberg J."/>
            <person name="Griggs A."/>
            <person name="Gujja S."/>
            <person name="Heilman E.R."/>
            <person name="Heiman D."/>
            <person name="Howarth C."/>
            <person name="Mehta T."/>
            <person name="Neiman D."/>
            <person name="Pearson M."/>
            <person name="Roberts A."/>
            <person name="Saif S."/>
            <person name="Shea T."/>
            <person name="Shenoy N."/>
            <person name="Sisk P."/>
            <person name="Stolte C."/>
            <person name="Sykes S."/>
            <person name="White J."/>
            <person name="Yandava C."/>
            <person name="Haas B."/>
            <person name="Henn M.R."/>
            <person name="Nusbaum C."/>
            <person name="Birren B."/>
        </authorList>
    </citation>
    <scope>NUCLEOTIDE SEQUENCE [LARGE SCALE GENOMIC DNA]</scope>
</reference>
<name>A0A1S0U9L9_LOALO</name>
<evidence type="ECO:0000313" key="2">
    <source>
        <dbReference type="EMBL" id="EFO27033.1"/>
    </source>
</evidence>
<gene>
    <name evidence="2" type="ORF">LOAG_01453</name>
</gene>
<dbReference type="CTD" id="9938829"/>
<organism evidence="2">
    <name type="scientific">Loa loa</name>
    <name type="common">Eye worm</name>
    <name type="synonym">Filaria loa</name>
    <dbReference type="NCBI Taxonomy" id="7209"/>
    <lineage>
        <taxon>Eukaryota</taxon>
        <taxon>Metazoa</taxon>
        <taxon>Ecdysozoa</taxon>
        <taxon>Nematoda</taxon>
        <taxon>Chromadorea</taxon>
        <taxon>Rhabditida</taxon>
        <taxon>Spirurina</taxon>
        <taxon>Spiruromorpha</taxon>
        <taxon>Filarioidea</taxon>
        <taxon>Onchocercidae</taxon>
        <taxon>Loa</taxon>
    </lineage>
</organism>
<accession>A0A1S0U9L9</accession>
<proteinExistence type="predicted"/>
<dbReference type="EMBL" id="JH712080">
    <property type="protein sequence ID" value="EFO27033.1"/>
    <property type="molecule type" value="Genomic_DNA"/>
</dbReference>
<sequence length="127" mass="14543">MQIYARTDMTRRERKRKGKGETCACQASKSERVKNDSAKALAEKSFSENVILKQNVTQMLCERAQKDFEMEQFESLTFTTIIGGTMNEAKSKWTAAKIAVATNWQISAKNWVKTDLSPFWNKILLVK</sequence>
<feature type="region of interest" description="Disordered" evidence="1">
    <location>
        <begin position="1"/>
        <end position="23"/>
    </location>
</feature>
<dbReference type="RefSeq" id="XP_003137040.1">
    <property type="nucleotide sequence ID" value="XM_003136992.1"/>
</dbReference>